<dbReference type="PANTHER" id="PTHR45772:SF7">
    <property type="entry name" value="AMINO ACID ABC TRANSPORTER ATP-BINDING PROTEIN"/>
    <property type="match status" value="1"/>
</dbReference>
<dbReference type="KEGG" id="msv:Mesil_2333"/>
<keyword evidence="2" id="KW-0547">Nucleotide-binding</keyword>
<dbReference type="InterPro" id="IPR051120">
    <property type="entry name" value="ABC_AA/LPS_Transport"/>
</dbReference>
<dbReference type="GO" id="GO:0005886">
    <property type="term" value="C:plasma membrane"/>
    <property type="evidence" value="ECO:0007669"/>
    <property type="project" value="TreeGrafter"/>
</dbReference>
<name>D7BA57_ALLS1</name>
<dbReference type="Proteomes" id="UP000001916">
    <property type="component" value="Chromosome"/>
</dbReference>
<evidence type="ECO:0000256" key="1">
    <source>
        <dbReference type="ARBA" id="ARBA00022448"/>
    </source>
</evidence>
<dbReference type="AlphaFoldDB" id="D7BA57"/>
<sequence length="243" mass="26466">MSSAVMLQLSGVTKRFGGLVAVNNVSLEVRQGEILAVIGPNGAGKSTLLNLISGLYPTDSGSMRFLEADITLLPPEQRAWRGLGRAFQIVQPFPEMTVRENLLVGGIYGKPRTSMKTAHKVVEDVLRLTGLEPKAETPAGELTLLEDKRLEMARALCTQPKLLLLDEVMAGLRPAEAMEAVELVKKVRSSGVTVLFIEHLMPVVRALAERVVVMDYGQVIAEGRYDEVAQNAKVREAYLGRSA</sequence>
<dbReference type="GO" id="GO:0016887">
    <property type="term" value="F:ATP hydrolysis activity"/>
    <property type="evidence" value="ECO:0007669"/>
    <property type="project" value="InterPro"/>
</dbReference>
<dbReference type="GO" id="GO:0015188">
    <property type="term" value="F:L-isoleucine transmembrane transporter activity"/>
    <property type="evidence" value="ECO:0007669"/>
    <property type="project" value="TreeGrafter"/>
</dbReference>
<protein>
    <submittedName>
        <fullName evidence="5">ABC transporter related protein</fullName>
    </submittedName>
</protein>
<dbReference type="EMBL" id="CP002042">
    <property type="protein sequence ID" value="ADH64192.1"/>
    <property type="molecule type" value="Genomic_DNA"/>
</dbReference>
<dbReference type="GO" id="GO:0015808">
    <property type="term" value="P:L-alanine transport"/>
    <property type="evidence" value="ECO:0007669"/>
    <property type="project" value="TreeGrafter"/>
</dbReference>
<dbReference type="CDD" id="cd03219">
    <property type="entry name" value="ABC_Mj1267_LivG_branched"/>
    <property type="match status" value="1"/>
</dbReference>
<evidence type="ECO:0000256" key="3">
    <source>
        <dbReference type="ARBA" id="ARBA00022840"/>
    </source>
</evidence>
<dbReference type="eggNOG" id="COG0411">
    <property type="taxonomic scope" value="Bacteria"/>
</dbReference>
<dbReference type="GO" id="GO:0005304">
    <property type="term" value="F:L-valine transmembrane transporter activity"/>
    <property type="evidence" value="ECO:0007669"/>
    <property type="project" value="TreeGrafter"/>
</dbReference>
<dbReference type="Gene3D" id="3.40.50.300">
    <property type="entry name" value="P-loop containing nucleotide triphosphate hydrolases"/>
    <property type="match status" value="1"/>
</dbReference>
<dbReference type="GO" id="GO:0015192">
    <property type="term" value="F:L-phenylalanine transmembrane transporter activity"/>
    <property type="evidence" value="ECO:0007669"/>
    <property type="project" value="TreeGrafter"/>
</dbReference>
<proteinExistence type="predicted"/>
<dbReference type="InterPro" id="IPR003439">
    <property type="entry name" value="ABC_transporter-like_ATP-bd"/>
</dbReference>
<dbReference type="GO" id="GO:1903805">
    <property type="term" value="P:L-valine import across plasma membrane"/>
    <property type="evidence" value="ECO:0007669"/>
    <property type="project" value="TreeGrafter"/>
</dbReference>
<gene>
    <name evidence="5" type="ordered locus">Mesil_2333</name>
</gene>
<reference evidence="5 6" key="1">
    <citation type="journal article" date="2010" name="Stand. Genomic Sci.">
        <title>Complete genome sequence of Meiothermus silvanus type strain (VI-R2).</title>
        <authorList>
            <person name="Sikorski J."/>
            <person name="Tindall B.J."/>
            <person name="Lowry S."/>
            <person name="Lucas S."/>
            <person name="Nolan M."/>
            <person name="Copeland A."/>
            <person name="Glavina Del Rio T."/>
            <person name="Tice H."/>
            <person name="Cheng J.F."/>
            <person name="Han C."/>
            <person name="Pitluck S."/>
            <person name="Liolios K."/>
            <person name="Ivanova N."/>
            <person name="Mavromatis K."/>
            <person name="Mikhailova N."/>
            <person name="Pati A."/>
            <person name="Goodwin L."/>
            <person name="Chen A."/>
            <person name="Palaniappan K."/>
            <person name="Land M."/>
            <person name="Hauser L."/>
            <person name="Chang Y.J."/>
            <person name="Jeffries C.D."/>
            <person name="Rohde M."/>
            <person name="Goker M."/>
            <person name="Woyke T."/>
            <person name="Bristow J."/>
            <person name="Eisen J.A."/>
            <person name="Markowitz V."/>
            <person name="Hugenholtz P."/>
            <person name="Kyrpides N.C."/>
            <person name="Klenk H.P."/>
            <person name="Lapidus A."/>
        </authorList>
    </citation>
    <scope>NUCLEOTIDE SEQUENCE [LARGE SCALE GENOMIC DNA]</scope>
    <source>
        <strain evidence="6">ATCC 700542 / DSM 9946 / VI-R2</strain>
    </source>
</reference>
<dbReference type="InterPro" id="IPR032823">
    <property type="entry name" value="BCA_ABC_TP_C"/>
</dbReference>
<dbReference type="Pfam" id="PF12399">
    <property type="entry name" value="BCA_ABC_TP_C"/>
    <property type="match status" value="1"/>
</dbReference>
<dbReference type="InterPro" id="IPR027417">
    <property type="entry name" value="P-loop_NTPase"/>
</dbReference>
<dbReference type="SUPFAM" id="SSF52540">
    <property type="entry name" value="P-loop containing nucleoside triphosphate hydrolases"/>
    <property type="match status" value="1"/>
</dbReference>
<evidence type="ECO:0000256" key="2">
    <source>
        <dbReference type="ARBA" id="ARBA00022741"/>
    </source>
</evidence>
<dbReference type="InterPro" id="IPR003593">
    <property type="entry name" value="AAA+_ATPase"/>
</dbReference>
<organism evidence="5 6">
    <name type="scientific">Allomeiothermus silvanus (strain ATCC 700542 / DSM 9946 / NBRC 106475 / NCIMB 13440 / VI-R2)</name>
    <name type="common">Thermus silvanus</name>
    <dbReference type="NCBI Taxonomy" id="526227"/>
    <lineage>
        <taxon>Bacteria</taxon>
        <taxon>Thermotogati</taxon>
        <taxon>Deinococcota</taxon>
        <taxon>Deinococci</taxon>
        <taxon>Thermales</taxon>
        <taxon>Thermaceae</taxon>
        <taxon>Allomeiothermus</taxon>
    </lineage>
</organism>
<keyword evidence="3" id="KW-0067">ATP-binding</keyword>
<dbReference type="GO" id="GO:1903806">
    <property type="term" value="P:L-isoleucine import across plasma membrane"/>
    <property type="evidence" value="ECO:0007669"/>
    <property type="project" value="TreeGrafter"/>
</dbReference>
<dbReference type="HOGENOM" id="CLU_000604_1_2_0"/>
<accession>D7BA57</accession>
<keyword evidence="1" id="KW-0813">Transport</keyword>
<keyword evidence="6" id="KW-1185">Reference proteome</keyword>
<feature type="domain" description="ABC transporter" evidence="4">
    <location>
        <begin position="7"/>
        <end position="241"/>
    </location>
</feature>
<dbReference type="GO" id="GO:0042941">
    <property type="term" value="P:D-alanine transmembrane transport"/>
    <property type="evidence" value="ECO:0007669"/>
    <property type="project" value="TreeGrafter"/>
</dbReference>
<dbReference type="PROSITE" id="PS50893">
    <property type="entry name" value="ABC_TRANSPORTER_2"/>
    <property type="match status" value="1"/>
</dbReference>
<dbReference type="GO" id="GO:0005524">
    <property type="term" value="F:ATP binding"/>
    <property type="evidence" value="ECO:0007669"/>
    <property type="project" value="UniProtKB-KW"/>
</dbReference>
<dbReference type="RefSeq" id="WP_013158736.1">
    <property type="nucleotide sequence ID" value="NC_014212.1"/>
</dbReference>
<dbReference type="Pfam" id="PF00005">
    <property type="entry name" value="ABC_tran"/>
    <property type="match status" value="1"/>
</dbReference>
<evidence type="ECO:0000313" key="6">
    <source>
        <dbReference type="Proteomes" id="UP000001916"/>
    </source>
</evidence>
<dbReference type="PANTHER" id="PTHR45772">
    <property type="entry name" value="CONSERVED COMPONENT OF ABC TRANSPORTER FOR NATURAL AMINO ACIDS-RELATED"/>
    <property type="match status" value="1"/>
</dbReference>
<dbReference type="STRING" id="526227.Mesil_2333"/>
<evidence type="ECO:0000313" key="5">
    <source>
        <dbReference type="EMBL" id="ADH64192.1"/>
    </source>
</evidence>
<dbReference type="SMART" id="SM00382">
    <property type="entry name" value="AAA"/>
    <property type="match status" value="1"/>
</dbReference>
<evidence type="ECO:0000259" key="4">
    <source>
        <dbReference type="PROSITE" id="PS50893"/>
    </source>
</evidence>